<evidence type="ECO:0000256" key="2">
    <source>
        <dbReference type="ARBA" id="ARBA00022771"/>
    </source>
</evidence>
<keyword evidence="2 4" id="KW-0863">Zinc-finger</keyword>
<keyword evidence="3" id="KW-0862">Zinc</keyword>
<dbReference type="EMBL" id="JAWWNJ010000157">
    <property type="protein sequence ID" value="KAK6980679.1"/>
    <property type="molecule type" value="Genomic_DNA"/>
</dbReference>
<sequence length="623" mass="69889">MHPSLDIRRLNQLSSAVRRAAQAMICENPSANTISTFITSACTGLEARNQIHLLPVLYHCLDTRRIPTPDALDTCTVDTTNLLRAGVTSLLLTCEIPSRLPAVSDLWPRVWAWIQFCHTYGEILRQRLEIGLLPEAKFHCALTNLCENMTTDRSNESLMFGTPGFAAFTARSWVVLSQSDYVPEHERVIIILDNIFSSGKGSLDDLLDAVDGSVTHLAQLFRRELDFATGTSSYGKPWLLSGILNMLSHADDKTEANNFGLRSPTPLYSALVPLNFVGPLTLIVSRLTQPNVLTPDVKQILRHAITVLEMCFRGPRRDQILRVAVQSGLLPVMRICGQLHSNIHQTLRYLVTKVLSPSLVYYDVIPDLVNAFSSASLGLQQREFFDPALYDDWMGLGELLVATSQFLIDFEAAERVYRRACDNVKCGVISDRRSLKRCAGCRELLYCSRACQVADWRTGHRESCRFHLAYHKKIRANYTATEHAFLRFLFHRDAVRSMPSLVPKYLHALAQNPNTKFATVYDYRIHPPVIHVVTLEHLAVNGIPEHWADLISRVRRSEGRMSLDLMGLVEGENKWAVVFPYRWETSDVEQALKGFASGMGSLSARQEEAMGKLLAGEGSAGIH</sequence>
<dbReference type="PROSITE" id="PS50865">
    <property type="entry name" value="ZF_MYND_2"/>
    <property type="match status" value="1"/>
</dbReference>
<dbReference type="SUPFAM" id="SSF144232">
    <property type="entry name" value="HIT/MYND zinc finger-like"/>
    <property type="match status" value="1"/>
</dbReference>
<evidence type="ECO:0000259" key="5">
    <source>
        <dbReference type="PROSITE" id="PS50865"/>
    </source>
</evidence>
<dbReference type="Gene3D" id="6.10.140.2220">
    <property type="match status" value="1"/>
</dbReference>
<organism evidence="6 7">
    <name type="scientific">Favolaschia claudopus</name>
    <dbReference type="NCBI Taxonomy" id="2862362"/>
    <lineage>
        <taxon>Eukaryota</taxon>
        <taxon>Fungi</taxon>
        <taxon>Dikarya</taxon>
        <taxon>Basidiomycota</taxon>
        <taxon>Agaricomycotina</taxon>
        <taxon>Agaricomycetes</taxon>
        <taxon>Agaricomycetidae</taxon>
        <taxon>Agaricales</taxon>
        <taxon>Marasmiineae</taxon>
        <taxon>Mycenaceae</taxon>
        <taxon>Favolaschia</taxon>
    </lineage>
</organism>
<evidence type="ECO:0000256" key="3">
    <source>
        <dbReference type="ARBA" id="ARBA00022833"/>
    </source>
</evidence>
<name>A0AAV9ZFR1_9AGAR</name>
<protein>
    <recommendedName>
        <fullName evidence="5">MYND-type domain-containing protein</fullName>
    </recommendedName>
</protein>
<accession>A0AAV9ZFR1</accession>
<dbReference type="GO" id="GO:0008270">
    <property type="term" value="F:zinc ion binding"/>
    <property type="evidence" value="ECO:0007669"/>
    <property type="project" value="UniProtKB-KW"/>
</dbReference>
<dbReference type="InterPro" id="IPR002893">
    <property type="entry name" value="Znf_MYND"/>
</dbReference>
<keyword evidence="1" id="KW-0479">Metal-binding</keyword>
<gene>
    <name evidence="6" type="ORF">R3P38DRAFT_3117609</name>
</gene>
<reference evidence="6 7" key="1">
    <citation type="journal article" date="2024" name="J Genomics">
        <title>Draft genome sequencing and assembly of Favolaschia claudopus CIRM-BRFM 2984 isolated from oak limbs.</title>
        <authorList>
            <person name="Navarro D."/>
            <person name="Drula E."/>
            <person name="Chaduli D."/>
            <person name="Cazenave R."/>
            <person name="Ahrendt S."/>
            <person name="Wang J."/>
            <person name="Lipzen A."/>
            <person name="Daum C."/>
            <person name="Barry K."/>
            <person name="Grigoriev I.V."/>
            <person name="Favel A."/>
            <person name="Rosso M.N."/>
            <person name="Martin F."/>
        </authorList>
    </citation>
    <scope>NUCLEOTIDE SEQUENCE [LARGE SCALE GENOMIC DNA]</scope>
    <source>
        <strain evidence="6 7">CIRM-BRFM 2984</strain>
    </source>
</reference>
<feature type="domain" description="MYND-type" evidence="5">
    <location>
        <begin position="423"/>
        <end position="464"/>
    </location>
</feature>
<dbReference type="AlphaFoldDB" id="A0AAV9ZFR1"/>
<dbReference type="Proteomes" id="UP001362999">
    <property type="component" value="Unassembled WGS sequence"/>
</dbReference>
<dbReference type="Pfam" id="PF01753">
    <property type="entry name" value="zf-MYND"/>
    <property type="match status" value="1"/>
</dbReference>
<evidence type="ECO:0000256" key="4">
    <source>
        <dbReference type="PROSITE-ProRule" id="PRU00134"/>
    </source>
</evidence>
<proteinExistence type="predicted"/>
<comment type="caution">
    <text evidence="6">The sequence shown here is derived from an EMBL/GenBank/DDBJ whole genome shotgun (WGS) entry which is preliminary data.</text>
</comment>
<keyword evidence="7" id="KW-1185">Reference proteome</keyword>
<evidence type="ECO:0000313" key="7">
    <source>
        <dbReference type="Proteomes" id="UP001362999"/>
    </source>
</evidence>
<evidence type="ECO:0000256" key="1">
    <source>
        <dbReference type="ARBA" id="ARBA00022723"/>
    </source>
</evidence>
<evidence type="ECO:0000313" key="6">
    <source>
        <dbReference type="EMBL" id="KAK6980679.1"/>
    </source>
</evidence>